<dbReference type="RefSeq" id="WP_103165636.1">
    <property type="nucleotide sequence ID" value="NZ_CP130489.1"/>
</dbReference>
<reference evidence="4" key="3">
    <citation type="submission" date="2018-03" db="EMBL/GenBank/DDBJ databases">
        <authorList>
            <person name="Keele B.F."/>
        </authorList>
    </citation>
    <scope>NUCLEOTIDE SEQUENCE</scope>
    <source>
        <strain evidence="4">SNUC 4143</strain>
    </source>
</reference>
<protein>
    <recommendedName>
        <fullName evidence="2">YdbS-like PH domain-containing protein</fullName>
    </recommendedName>
</protein>
<reference evidence="5 6" key="1">
    <citation type="journal article" date="2016" name="Front. Microbiol.">
        <title>Comprehensive Phylogenetic Analysis of Bovine Non-aureus Staphylococci Species Based on Whole-Genome Sequencing.</title>
        <authorList>
            <person name="Naushad S."/>
            <person name="Barkema H.W."/>
            <person name="Luby C."/>
            <person name="Condas L.A."/>
            <person name="Nobrega D.B."/>
            <person name="Carson D.A."/>
            <person name="De Buck J."/>
        </authorList>
    </citation>
    <scope>NUCLEOTIDE SEQUENCE [LARGE SCALE GENOMIC DNA]</scope>
    <source>
        <strain evidence="3 5">SNUC 1409</strain>
        <strain evidence="4 6">SNUC 4143</strain>
    </source>
</reference>
<dbReference type="EMBL" id="PYZI01000010">
    <property type="protein sequence ID" value="PTF13485.1"/>
    <property type="molecule type" value="Genomic_DNA"/>
</dbReference>
<dbReference type="GeneID" id="48887465"/>
<reference evidence="3" key="2">
    <citation type="submission" date="2018-03" db="EMBL/GenBank/DDBJ databases">
        <authorList>
            <person name="Naushad S."/>
        </authorList>
    </citation>
    <scope>NUCLEOTIDE SEQUENCE</scope>
    <source>
        <strain evidence="3">SNUC 1409</strain>
    </source>
</reference>
<feature type="domain" description="YdbS-like PH" evidence="2">
    <location>
        <begin position="73"/>
        <end position="146"/>
    </location>
</feature>
<sequence>MKLENSFHKSPKNAYTYHWISSGISFLIELLLLGAIYVMWKYFTWYQFIIYILIGLLVLSIIRLVSQPYIRFNYRYYRKENNNLETKAFFIFKNYKIIKIERLQYLKLKANPIMKKLKLNKIVAVTAGHEITLPLVTEQEAEKLANDIFIELRGADTDV</sequence>
<feature type="transmembrane region" description="Helical" evidence="1">
    <location>
        <begin position="20"/>
        <end position="40"/>
    </location>
</feature>
<accession>A0A2K4DUX4</accession>
<evidence type="ECO:0000256" key="1">
    <source>
        <dbReference type="SAM" id="Phobius"/>
    </source>
</evidence>
<gene>
    <name evidence="3" type="ORF">BUY47_08560</name>
    <name evidence="4" type="ORF">BUY48_01050</name>
</gene>
<feature type="transmembrane region" description="Helical" evidence="1">
    <location>
        <begin position="46"/>
        <end position="65"/>
    </location>
</feature>
<name>A0A2K4DUX4_9STAP</name>
<organism evidence="4 6">
    <name type="scientific">Staphylococcus devriesei</name>
    <dbReference type="NCBI Taxonomy" id="586733"/>
    <lineage>
        <taxon>Bacteria</taxon>
        <taxon>Bacillati</taxon>
        <taxon>Bacillota</taxon>
        <taxon>Bacilli</taxon>
        <taxon>Bacillales</taxon>
        <taxon>Staphylococcaceae</taxon>
        <taxon>Staphylococcus</taxon>
    </lineage>
</organism>
<dbReference type="Proteomes" id="UP000242088">
    <property type="component" value="Unassembled WGS sequence"/>
</dbReference>
<dbReference type="Pfam" id="PF03703">
    <property type="entry name" value="bPH_2"/>
    <property type="match status" value="1"/>
</dbReference>
<dbReference type="EMBL" id="PYZH01000003">
    <property type="protein sequence ID" value="PTF16733.1"/>
    <property type="molecule type" value="Genomic_DNA"/>
</dbReference>
<dbReference type="AlphaFoldDB" id="A0A2K4DUX4"/>
<keyword evidence="1" id="KW-0812">Transmembrane</keyword>
<dbReference type="PANTHER" id="PTHR34473">
    <property type="entry name" value="UPF0699 TRANSMEMBRANE PROTEIN YDBS"/>
    <property type="match status" value="1"/>
</dbReference>
<dbReference type="InterPro" id="IPR005182">
    <property type="entry name" value="YdbS-like_PH"/>
</dbReference>
<evidence type="ECO:0000313" key="6">
    <source>
        <dbReference type="Proteomes" id="UP000243350"/>
    </source>
</evidence>
<evidence type="ECO:0000259" key="2">
    <source>
        <dbReference type="Pfam" id="PF03703"/>
    </source>
</evidence>
<proteinExistence type="predicted"/>
<dbReference type="PANTHER" id="PTHR34473:SF2">
    <property type="entry name" value="UPF0699 TRANSMEMBRANE PROTEIN YDBT"/>
    <property type="match status" value="1"/>
</dbReference>
<evidence type="ECO:0000313" key="5">
    <source>
        <dbReference type="Proteomes" id="UP000242088"/>
    </source>
</evidence>
<dbReference type="Proteomes" id="UP000243350">
    <property type="component" value="Unassembled WGS sequence"/>
</dbReference>
<keyword evidence="5" id="KW-1185">Reference proteome</keyword>
<dbReference type="OrthoDB" id="2417924at2"/>
<evidence type="ECO:0000313" key="4">
    <source>
        <dbReference type="EMBL" id="PTF16733.1"/>
    </source>
</evidence>
<comment type="caution">
    <text evidence="4">The sequence shown here is derived from an EMBL/GenBank/DDBJ whole genome shotgun (WGS) entry which is preliminary data.</text>
</comment>
<evidence type="ECO:0000313" key="3">
    <source>
        <dbReference type="EMBL" id="PTF13485.1"/>
    </source>
</evidence>
<keyword evidence="1" id="KW-1133">Transmembrane helix</keyword>
<keyword evidence="1" id="KW-0472">Membrane</keyword>